<organism evidence="9 10">
    <name type="scientific">Dekkera bruxellensis</name>
    <name type="common">Brettanomyces custersii</name>
    <dbReference type="NCBI Taxonomy" id="5007"/>
    <lineage>
        <taxon>Eukaryota</taxon>
        <taxon>Fungi</taxon>
        <taxon>Dikarya</taxon>
        <taxon>Ascomycota</taxon>
        <taxon>Saccharomycotina</taxon>
        <taxon>Pichiomycetes</taxon>
        <taxon>Pichiales</taxon>
        <taxon>Pichiaceae</taxon>
        <taxon>Brettanomyces</taxon>
    </lineage>
</organism>
<dbReference type="InterPro" id="IPR034144">
    <property type="entry name" value="TOPRIM_TopoIII"/>
</dbReference>
<evidence type="ECO:0000256" key="4">
    <source>
        <dbReference type="ARBA" id="ARBA00023125"/>
    </source>
</evidence>
<evidence type="ECO:0000313" key="10">
    <source>
        <dbReference type="Proteomes" id="UP000478008"/>
    </source>
</evidence>
<evidence type="ECO:0000313" key="9">
    <source>
        <dbReference type="EMBL" id="VUG18087.1"/>
    </source>
</evidence>
<dbReference type="InterPro" id="IPR023405">
    <property type="entry name" value="Topo_IA_core_domain"/>
</dbReference>
<comment type="similarity">
    <text evidence="2 6">Belongs to the type IA topoisomerase family.</text>
</comment>
<comment type="catalytic activity">
    <reaction evidence="1 6">
        <text>ATP-independent breakage of single-stranded DNA, followed by passage and rejoining.</text>
        <dbReference type="EC" id="5.6.2.1"/>
    </reaction>
</comment>
<dbReference type="Pfam" id="PF01751">
    <property type="entry name" value="Toprim"/>
    <property type="match status" value="1"/>
</dbReference>
<keyword evidence="4 6" id="KW-0238">DNA-binding</keyword>
<dbReference type="GO" id="GO:0006265">
    <property type="term" value="P:DNA topological change"/>
    <property type="evidence" value="ECO:0007669"/>
    <property type="project" value="InterPro"/>
</dbReference>
<dbReference type="EC" id="5.6.2.1" evidence="6"/>
<dbReference type="PANTHER" id="PTHR11390">
    <property type="entry name" value="PROKARYOTIC DNA TOPOISOMERASE"/>
    <property type="match status" value="1"/>
</dbReference>
<dbReference type="CDD" id="cd03362">
    <property type="entry name" value="TOPRIM_TopoIA_TopoIII"/>
    <property type="match status" value="1"/>
</dbReference>
<dbReference type="PRINTS" id="PR00417">
    <property type="entry name" value="PRTPISMRASEI"/>
</dbReference>
<dbReference type="InterPro" id="IPR003601">
    <property type="entry name" value="Topo_IA_2"/>
</dbReference>
<dbReference type="OMA" id="VIHNVYS"/>
<dbReference type="InterPro" id="IPR013825">
    <property type="entry name" value="Topo_IA_cen_sub2"/>
</dbReference>
<evidence type="ECO:0000256" key="1">
    <source>
        <dbReference type="ARBA" id="ARBA00000213"/>
    </source>
</evidence>
<dbReference type="InterPro" id="IPR023406">
    <property type="entry name" value="Topo_IA_AS"/>
</dbReference>
<dbReference type="PROSITE" id="PS00396">
    <property type="entry name" value="TOPO_IA_1"/>
    <property type="match status" value="1"/>
</dbReference>
<evidence type="ECO:0000256" key="3">
    <source>
        <dbReference type="ARBA" id="ARBA00023029"/>
    </source>
</evidence>
<dbReference type="GO" id="GO:0035825">
    <property type="term" value="P:homologous recombination"/>
    <property type="evidence" value="ECO:0007669"/>
    <property type="project" value="UniProtKB-ARBA"/>
</dbReference>
<evidence type="ECO:0000256" key="5">
    <source>
        <dbReference type="ARBA" id="ARBA00023235"/>
    </source>
</evidence>
<dbReference type="InterPro" id="IPR013826">
    <property type="entry name" value="Topo_IA_cen_sub3"/>
</dbReference>
<dbReference type="PANTHER" id="PTHR11390:SF21">
    <property type="entry name" value="DNA TOPOISOMERASE 3-ALPHA"/>
    <property type="match status" value="1"/>
</dbReference>
<dbReference type="Proteomes" id="UP000478008">
    <property type="component" value="Unassembled WGS sequence"/>
</dbReference>
<evidence type="ECO:0000256" key="2">
    <source>
        <dbReference type="ARBA" id="ARBA00009446"/>
    </source>
</evidence>
<dbReference type="InterPro" id="IPR006171">
    <property type="entry name" value="TOPRIM_dom"/>
</dbReference>
<dbReference type="FunFam" id="1.10.290.10:FF:000001">
    <property type="entry name" value="DNA topoisomerase"/>
    <property type="match status" value="1"/>
</dbReference>
<dbReference type="InterPro" id="IPR003602">
    <property type="entry name" value="Topo_IA_DNA-bd_dom"/>
</dbReference>
<dbReference type="SUPFAM" id="SSF56712">
    <property type="entry name" value="Prokaryotic type I DNA topoisomerase"/>
    <property type="match status" value="1"/>
</dbReference>
<dbReference type="GO" id="GO:0003677">
    <property type="term" value="F:DNA binding"/>
    <property type="evidence" value="ECO:0007669"/>
    <property type="project" value="UniProtKB-KW"/>
</dbReference>
<protein>
    <recommendedName>
        <fullName evidence="6">DNA topoisomerase</fullName>
        <ecNumber evidence="6">5.6.2.1</ecNumber>
    </recommendedName>
</protein>
<dbReference type="Pfam" id="PF01131">
    <property type="entry name" value="Topoisom_bac"/>
    <property type="match status" value="1"/>
</dbReference>
<dbReference type="PROSITE" id="PS52039">
    <property type="entry name" value="TOPO_IA_2"/>
    <property type="match status" value="1"/>
</dbReference>
<dbReference type="GO" id="GO:0031422">
    <property type="term" value="C:RecQ family helicase-topoisomerase III complex"/>
    <property type="evidence" value="ECO:0007669"/>
    <property type="project" value="TreeGrafter"/>
</dbReference>
<dbReference type="GO" id="GO:0006281">
    <property type="term" value="P:DNA repair"/>
    <property type="evidence" value="ECO:0007669"/>
    <property type="project" value="TreeGrafter"/>
</dbReference>
<dbReference type="GO" id="GO:0003917">
    <property type="term" value="F:DNA topoisomerase type I (single strand cut, ATP-independent) activity"/>
    <property type="evidence" value="ECO:0007669"/>
    <property type="project" value="UniProtKB-EC"/>
</dbReference>
<evidence type="ECO:0000259" key="7">
    <source>
        <dbReference type="PROSITE" id="PS50880"/>
    </source>
</evidence>
<evidence type="ECO:0000256" key="6">
    <source>
        <dbReference type="RuleBase" id="RU362092"/>
    </source>
</evidence>
<keyword evidence="10" id="KW-1185">Reference proteome</keyword>
<dbReference type="Gene3D" id="3.40.50.140">
    <property type="match status" value="1"/>
</dbReference>
<reference evidence="9 10" key="1">
    <citation type="submission" date="2019-07" db="EMBL/GenBank/DDBJ databases">
        <authorList>
            <person name="Friedrich A."/>
            <person name="Schacherer J."/>
        </authorList>
    </citation>
    <scope>NUCLEOTIDE SEQUENCE [LARGE SCALE GENOMIC DNA]</scope>
</reference>
<accession>A0A7D9H1M0</accession>
<dbReference type="EMBL" id="CABFWN010000003">
    <property type="protein sequence ID" value="VUG18087.1"/>
    <property type="molecule type" value="Genomic_DNA"/>
</dbReference>
<name>A0A7D9H1M0_DEKBR</name>
<comment type="function">
    <text evidence="6">Introduces a single-strand break via transesterification at a target site in duplex DNA. Releases the supercoiling and torsional tension of DNA introduced during the DNA replication and transcription by transiently cleaving and rejoining one strand of the DNA duplex. The scissile phosphodiester is attacked by the catalytic tyrosine of the enzyme, resulting in the formation of a DNA-(5'-phosphotyrosyl)-enzyme intermediate and the expulsion of a 3'-OH DNA strand.</text>
</comment>
<dbReference type="SMART" id="SM00437">
    <property type="entry name" value="TOP1Ac"/>
    <property type="match status" value="1"/>
</dbReference>
<dbReference type="InterPro" id="IPR013824">
    <property type="entry name" value="Topo_IA_cen_sub1"/>
</dbReference>
<dbReference type="SMART" id="SM00436">
    <property type="entry name" value="TOP1Bc"/>
    <property type="match status" value="1"/>
</dbReference>
<dbReference type="GO" id="GO:0005634">
    <property type="term" value="C:nucleus"/>
    <property type="evidence" value="ECO:0007669"/>
    <property type="project" value="TreeGrafter"/>
</dbReference>
<evidence type="ECO:0000259" key="8">
    <source>
        <dbReference type="PROSITE" id="PS52039"/>
    </source>
</evidence>
<proteinExistence type="inferred from homology"/>
<keyword evidence="5 6" id="KW-0413">Isomerase</keyword>
<feature type="domain" description="Topo IA-type catalytic" evidence="8">
    <location>
        <begin position="168"/>
        <end position="604"/>
    </location>
</feature>
<dbReference type="InterPro" id="IPR000380">
    <property type="entry name" value="Topo_IA"/>
</dbReference>
<dbReference type="InterPro" id="IPR013497">
    <property type="entry name" value="Topo_IA_cen"/>
</dbReference>
<dbReference type="Gene3D" id="1.10.460.10">
    <property type="entry name" value="Topoisomerase I, domain 2"/>
    <property type="match status" value="1"/>
</dbReference>
<dbReference type="CDD" id="cd00186">
    <property type="entry name" value="TOP1Ac"/>
    <property type="match status" value="1"/>
</dbReference>
<dbReference type="Gene3D" id="1.10.290.10">
    <property type="entry name" value="Topoisomerase I, domain 4"/>
    <property type="match status" value="1"/>
</dbReference>
<dbReference type="AlphaFoldDB" id="A0A7D9H1M0"/>
<keyword evidence="3 6" id="KW-0799">Topoisomerase</keyword>
<dbReference type="Gene3D" id="2.70.20.10">
    <property type="entry name" value="Topoisomerase I, domain 3"/>
    <property type="match status" value="1"/>
</dbReference>
<feature type="domain" description="Toprim" evidence="7">
    <location>
        <begin position="2"/>
        <end position="147"/>
    </location>
</feature>
<dbReference type="FunFam" id="3.40.50.140:FF:000003">
    <property type="entry name" value="DNA topoisomerase"/>
    <property type="match status" value="1"/>
</dbReference>
<dbReference type="PROSITE" id="PS50880">
    <property type="entry name" value="TOPRIM"/>
    <property type="match status" value="1"/>
</dbReference>
<gene>
    <name evidence="9" type="primary">TOP3</name>
    <name evidence="9" type="ORF">DEBR0S3_01970G</name>
</gene>
<dbReference type="SMART" id="SM00493">
    <property type="entry name" value="TOPRIM"/>
    <property type="match status" value="1"/>
</dbReference>
<sequence length="626" mass="70775">MHVLCVAEKPSIANSVARTLSGGNVRSREIKGRKGQFARNLDFTFNFPWIGSCDVTMTSVAGHVSNIDFPKDFSWGNCEPVSLFDAPTIVKIGNPLIAQNITNEAQRCDALMIWTDCDREGEYIGWEIVQQAKIKNNRITLENAYRARFSHLERSHVLYAAKHPIKLDKRAIDAVKTRMEVDLRTGACLTRFLTTLFRRVLGRDSPMVSYGTCQFPTLGFVVDRYKRIKLFKEEPFWSISLILKKKQRRCPMHWEKNCLFDRLVTACIYQKCLNADPEFATIKDITTKPTSNWAPLPLTTVEMQKDCARFFKLTAKDTLAAAETLYTKGFISYPRTETDTFPKAMNLQELVKKQIQAPKWGEYAKNLLESGTFRQPRGGKHSDDAHPPIHPIIFVGENASLTAVQKKVYEYVVRRFLACCSPDAKGFRTVIRAQWGSELFSTSGLVVKERGFLDVFIYTKWESSGHQLPEVEPNEKVKIYQATMTTGHTAPPPKLTETELIALMDANGIGTDATIADHIEKIKSRNYVISQKGGRGRGKNAVIVPTELGYGLVEGFNKLGFDNISLTKPFLRKELESELKDICDGKAQRVDVLTKAIGKYKEAFVLINRKKRTLLDSYKETIAANN</sequence>